<reference evidence="10 11" key="1">
    <citation type="submission" date="2024-08" db="EMBL/GenBank/DDBJ databases">
        <title>Whole-genome sequencing of halo(alkali)philic microorganisms from hypersaline lakes.</title>
        <authorList>
            <person name="Sorokin D.Y."/>
            <person name="Merkel A.Y."/>
            <person name="Messina E."/>
            <person name="Yakimov M."/>
        </authorList>
    </citation>
    <scope>NUCLEOTIDE SEQUENCE [LARGE SCALE GENOMIC DNA]</scope>
    <source>
        <strain evidence="10 11">AB-hyl4</strain>
    </source>
</reference>
<dbReference type="InterPro" id="IPR011005">
    <property type="entry name" value="Dihydropteroate_synth-like_sf"/>
</dbReference>
<dbReference type="NCBIfam" id="NF001540">
    <property type="entry name" value="PRK00366.1"/>
    <property type="match status" value="1"/>
</dbReference>
<dbReference type="RefSeq" id="WP_425343626.1">
    <property type="nucleotide sequence ID" value="NZ_JBGUBD010000001.1"/>
</dbReference>
<dbReference type="InterPro" id="IPR016425">
    <property type="entry name" value="IspG_bac"/>
</dbReference>
<keyword evidence="4 7" id="KW-0408">Iron</keyword>
<keyword evidence="6 7" id="KW-0414">Isoprene biosynthesis</keyword>
<dbReference type="HAMAP" id="MF_00159">
    <property type="entry name" value="IspG"/>
    <property type="match status" value="1"/>
</dbReference>
<dbReference type="PANTHER" id="PTHR30454:SF0">
    <property type="entry name" value="4-HYDROXY-3-METHYLBUT-2-EN-1-YL DIPHOSPHATE SYNTHASE (FERREDOXIN), CHLOROPLASTIC"/>
    <property type="match status" value="1"/>
</dbReference>
<feature type="binding site" evidence="7">
    <location>
        <position position="326"/>
    </location>
    <ligand>
        <name>[4Fe-4S] cluster</name>
        <dbReference type="ChEBI" id="CHEBI:49883"/>
    </ligand>
</feature>
<feature type="domain" description="IspG TIM-barrel" evidence="8">
    <location>
        <begin position="20"/>
        <end position="269"/>
    </location>
</feature>
<feature type="binding site" evidence="7">
    <location>
        <position position="293"/>
    </location>
    <ligand>
        <name>[4Fe-4S] cluster</name>
        <dbReference type="ChEBI" id="CHEBI:49883"/>
    </ligand>
</feature>
<accession>A0ABV4U1I4</accession>
<evidence type="ECO:0000259" key="9">
    <source>
        <dbReference type="Pfam" id="PF26540"/>
    </source>
</evidence>
<dbReference type="Gene3D" id="3.20.20.20">
    <property type="entry name" value="Dihydropteroate synthase-like"/>
    <property type="match status" value="1"/>
</dbReference>
<comment type="pathway">
    <text evidence="7">Isoprenoid biosynthesis; isopentenyl diphosphate biosynthesis via DXP pathway; isopentenyl diphosphate from 1-deoxy-D-xylulose 5-phosphate: step 5/6.</text>
</comment>
<comment type="function">
    <text evidence="7">Converts 2C-methyl-D-erythritol 2,4-cyclodiphosphate (ME-2,4cPP) into 1-hydroxy-2-methyl-2-(E)-butenyl 4-diphosphate.</text>
</comment>
<dbReference type="PIRSF" id="PIRSF004640">
    <property type="entry name" value="IspG"/>
    <property type="match status" value="1"/>
</dbReference>
<dbReference type="Gene3D" id="3.30.413.10">
    <property type="entry name" value="Sulfite Reductase Hemoprotein, domain 1"/>
    <property type="match status" value="1"/>
</dbReference>
<dbReference type="EMBL" id="JBGUBD010000001">
    <property type="protein sequence ID" value="MFA9476697.1"/>
    <property type="molecule type" value="Genomic_DNA"/>
</dbReference>
<keyword evidence="1 7" id="KW-0004">4Fe-4S</keyword>
<dbReference type="SUPFAM" id="SSF51717">
    <property type="entry name" value="Dihydropteroate synthetase-like"/>
    <property type="match status" value="1"/>
</dbReference>
<dbReference type="InterPro" id="IPR045854">
    <property type="entry name" value="NO2/SO3_Rdtase_4Fe4S_sf"/>
</dbReference>
<gene>
    <name evidence="7 10" type="primary">ispG</name>
    <name evidence="10" type="synonym">gcpE</name>
    <name evidence="10" type="ORF">ACERK3_00180</name>
</gene>
<evidence type="ECO:0000256" key="7">
    <source>
        <dbReference type="HAMAP-Rule" id="MF_00159"/>
    </source>
</evidence>
<sequence length="428" mass="46628">MIQRRPTRQVTLGDEQHGIVKIGGGAHGTQPAPVSIQTMTAGYTYEIDTCVAEINRMAAAGADLVRVAVPMKKDTEALKQIIPQVRVPIVADVHFHFQRALEAIEAGVHKIRLNPGNISDKKQVAEVIDACKEKKLPIRIGVNEGSIIERKDKQKRMKELGGVFSNDKHGHFLAIMIAKLEEYLEIFYERDFYDIVISAKSPDPTLVVAAYTEISKRFDHPLHLGVTHAGPKETGTIRSVVPLGHLLASGIGDTVRISYANDPVYEVEDGLEMLYCLELRERKGVDLIACPTCGRIQVDLFTLVQEVRETLKAEIELPIKVAVMGCIVNGPGEAEGADVAIFAGDRRGIIYVQGQKVANVPEEEILAALLAECKKFEAKVKAGEAKLGEKVVEIAPPDPIGELGSGFDKIAKGDVEKVPGITPLTISK</sequence>
<evidence type="ECO:0000259" key="8">
    <source>
        <dbReference type="Pfam" id="PF04551"/>
    </source>
</evidence>
<keyword evidence="5 7" id="KW-0411">Iron-sulfur</keyword>
<comment type="caution">
    <text evidence="10">The sequence shown here is derived from an EMBL/GenBank/DDBJ whole genome shotgun (WGS) entry which is preliminary data.</text>
</comment>
<comment type="catalytic activity">
    <reaction evidence="7">
        <text>(2E)-4-hydroxy-3-methylbut-2-enyl diphosphate + oxidized [flavodoxin] + H2O + 2 H(+) = 2-C-methyl-D-erythritol 2,4-cyclic diphosphate + reduced [flavodoxin]</text>
        <dbReference type="Rhea" id="RHEA:43604"/>
        <dbReference type="Rhea" id="RHEA-COMP:10622"/>
        <dbReference type="Rhea" id="RHEA-COMP:10623"/>
        <dbReference type="ChEBI" id="CHEBI:15377"/>
        <dbReference type="ChEBI" id="CHEBI:15378"/>
        <dbReference type="ChEBI" id="CHEBI:57618"/>
        <dbReference type="ChEBI" id="CHEBI:58210"/>
        <dbReference type="ChEBI" id="CHEBI:58483"/>
        <dbReference type="ChEBI" id="CHEBI:128753"/>
        <dbReference type="EC" id="1.17.7.3"/>
    </reaction>
</comment>
<feature type="binding site" evidence="7">
    <location>
        <position position="333"/>
    </location>
    <ligand>
        <name>[4Fe-4S] cluster</name>
        <dbReference type="ChEBI" id="CHEBI:49883"/>
    </ligand>
</feature>
<protein>
    <recommendedName>
        <fullName evidence="7">4-hydroxy-3-methylbut-2-en-1-yl diphosphate synthase (flavodoxin)</fullName>
        <ecNumber evidence="7">1.17.7.3</ecNumber>
    </recommendedName>
    <alternativeName>
        <fullName evidence="7">1-hydroxy-2-methyl-2-(E)-butenyl 4-diphosphate synthase</fullName>
    </alternativeName>
</protein>
<dbReference type="InterPro" id="IPR004588">
    <property type="entry name" value="IspG_bac-typ"/>
</dbReference>
<keyword evidence="11" id="KW-1185">Reference proteome</keyword>
<dbReference type="GO" id="GO:0046429">
    <property type="term" value="F:4-hydroxy-3-methylbut-2-en-1-yl diphosphate synthase activity (ferredoxin)"/>
    <property type="evidence" value="ECO:0007669"/>
    <property type="project" value="UniProtKB-EC"/>
</dbReference>
<dbReference type="Pfam" id="PF04551">
    <property type="entry name" value="GcpE"/>
    <property type="match status" value="1"/>
</dbReference>
<keyword evidence="3 7" id="KW-0560">Oxidoreductase</keyword>
<evidence type="ECO:0000256" key="1">
    <source>
        <dbReference type="ARBA" id="ARBA00022485"/>
    </source>
</evidence>
<dbReference type="SUPFAM" id="SSF56014">
    <property type="entry name" value="Nitrite and sulphite reductase 4Fe-4S domain-like"/>
    <property type="match status" value="1"/>
</dbReference>
<dbReference type="PANTHER" id="PTHR30454">
    <property type="entry name" value="4-HYDROXY-3-METHYLBUT-2-EN-1-YL DIPHOSPHATE SYNTHASE"/>
    <property type="match status" value="1"/>
</dbReference>
<comment type="similarity">
    <text evidence="7">Belongs to the IspG family.</text>
</comment>
<evidence type="ECO:0000313" key="11">
    <source>
        <dbReference type="Proteomes" id="UP001575105"/>
    </source>
</evidence>
<feature type="domain" description="IspG C-terminal" evidence="9">
    <location>
        <begin position="287"/>
        <end position="374"/>
    </location>
</feature>
<organism evidence="10 11">
    <name type="scientific">Natronomicrosphaera hydrolytica</name>
    <dbReference type="NCBI Taxonomy" id="3242702"/>
    <lineage>
        <taxon>Bacteria</taxon>
        <taxon>Pseudomonadati</taxon>
        <taxon>Planctomycetota</taxon>
        <taxon>Phycisphaerae</taxon>
        <taxon>Phycisphaerales</taxon>
        <taxon>Phycisphaeraceae</taxon>
        <taxon>Natronomicrosphaera</taxon>
    </lineage>
</organism>
<name>A0ABV4U1I4_9BACT</name>
<dbReference type="InterPro" id="IPR058578">
    <property type="entry name" value="IspG_TIM"/>
</dbReference>
<dbReference type="Pfam" id="PF26540">
    <property type="entry name" value="GcpE_C"/>
    <property type="match status" value="1"/>
</dbReference>
<dbReference type="NCBIfam" id="TIGR00612">
    <property type="entry name" value="ispG_gcpE"/>
    <property type="match status" value="1"/>
</dbReference>
<keyword evidence="2 7" id="KW-0479">Metal-binding</keyword>
<evidence type="ECO:0000256" key="4">
    <source>
        <dbReference type="ARBA" id="ARBA00023004"/>
    </source>
</evidence>
<comment type="cofactor">
    <cofactor evidence="7">
        <name>[4Fe-4S] cluster</name>
        <dbReference type="ChEBI" id="CHEBI:49883"/>
    </cofactor>
    <text evidence="7">Binds 1 [4Fe-4S] cluster.</text>
</comment>
<dbReference type="EC" id="1.17.7.3" evidence="7"/>
<evidence type="ECO:0000256" key="6">
    <source>
        <dbReference type="ARBA" id="ARBA00023229"/>
    </source>
</evidence>
<evidence type="ECO:0000256" key="2">
    <source>
        <dbReference type="ARBA" id="ARBA00022723"/>
    </source>
</evidence>
<evidence type="ECO:0000313" key="10">
    <source>
        <dbReference type="EMBL" id="MFA9476697.1"/>
    </source>
</evidence>
<evidence type="ECO:0000256" key="5">
    <source>
        <dbReference type="ARBA" id="ARBA00023014"/>
    </source>
</evidence>
<proteinExistence type="inferred from homology"/>
<feature type="binding site" evidence="7">
    <location>
        <position position="290"/>
    </location>
    <ligand>
        <name>[4Fe-4S] cluster</name>
        <dbReference type="ChEBI" id="CHEBI:49883"/>
    </ligand>
</feature>
<dbReference type="InterPro" id="IPR058579">
    <property type="entry name" value="IspG_C"/>
</dbReference>
<evidence type="ECO:0000256" key="3">
    <source>
        <dbReference type="ARBA" id="ARBA00023002"/>
    </source>
</evidence>
<dbReference type="Proteomes" id="UP001575105">
    <property type="component" value="Unassembled WGS sequence"/>
</dbReference>